<accession>A0A949PMC0</accession>
<evidence type="ECO:0000313" key="2">
    <source>
        <dbReference type="Proteomes" id="UP000752297"/>
    </source>
</evidence>
<name>A0A949PMC0_9HYPH</name>
<proteinExistence type="predicted"/>
<dbReference type="Proteomes" id="UP000752297">
    <property type="component" value="Unassembled WGS sequence"/>
</dbReference>
<organism evidence="1 2">
    <name type="scientific">Falsochrobactrum tianjinense</name>
    <dbReference type="NCBI Taxonomy" id="2706015"/>
    <lineage>
        <taxon>Bacteria</taxon>
        <taxon>Pseudomonadati</taxon>
        <taxon>Pseudomonadota</taxon>
        <taxon>Alphaproteobacteria</taxon>
        <taxon>Hyphomicrobiales</taxon>
        <taxon>Brucellaceae</taxon>
        <taxon>Falsochrobactrum</taxon>
    </lineage>
</organism>
<dbReference type="RefSeq" id="WP_217676588.1">
    <property type="nucleotide sequence ID" value="NZ_JAHRVA010000001.1"/>
</dbReference>
<dbReference type="EMBL" id="JAHRVA010000001">
    <property type="protein sequence ID" value="MBV2142614.1"/>
    <property type="molecule type" value="Genomic_DNA"/>
</dbReference>
<gene>
    <name evidence="1" type="ORF">KUG47_03755</name>
</gene>
<keyword evidence="2" id="KW-1185">Reference proteome</keyword>
<comment type="caution">
    <text evidence="1">The sequence shown here is derived from an EMBL/GenBank/DDBJ whole genome shotgun (WGS) entry which is preliminary data.</text>
</comment>
<protein>
    <submittedName>
        <fullName evidence="1">Uncharacterized protein</fullName>
    </submittedName>
</protein>
<sequence length="229" mass="25262">MPLSQGLLSQIARDALWVSEDVATDGAELPLQIGCVVAQTGERGVQSIAAREVERNAMELAQPSPKLSTHIAQLADNAVNRHIQQINADNAKWGINLSEEESLIQSHFRRGLCGESCDAVLSSLQDTSLHGRVQKINAGYRGEVHFFLQSPDGEIFIEPTWKQIVVSRSEEQTNPTEIANKLNSFPDVFVGSKSQFSKQVANSCATLNKHHLISEVLNYWGINQDGRFI</sequence>
<reference evidence="1 2" key="1">
    <citation type="submission" date="2021-06" db="EMBL/GenBank/DDBJ databases">
        <title>Falsochrobactrum tianjin sp.nov., a new petroleum-degrading bacteria isolated from oily soils.</title>
        <authorList>
            <person name="Chen G."/>
            <person name="Chen H."/>
            <person name="Tian J."/>
            <person name="Qing J."/>
            <person name="Zhong L."/>
            <person name="Ma W."/>
            <person name="Song Y."/>
            <person name="Cui X."/>
            <person name="Yan B."/>
        </authorList>
    </citation>
    <scope>NUCLEOTIDE SEQUENCE [LARGE SCALE GENOMIC DNA]</scope>
    <source>
        <strain evidence="1 2">TDYN1</strain>
    </source>
</reference>
<dbReference type="AlphaFoldDB" id="A0A949PMC0"/>
<evidence type="ECO:0000313" key="1">
    <source>
        <dbReference type="EMBL" id="MBV2142614.1"/>
    </source>
</evidence>